<evidence type="ECO:0000313" key="2">
    <source>
        <dbReference type="EMBL" id="MFD0963885.1"/>
    </source>
</evidence>
<name>A0ABW3I268_9FLAO</name>
<dbReference type="Proteomes" id="UP001596997">
    <property type="component" value="Unassembled WGS sequence"/>
</dbReference>
<organism evidence="2 3">
    <name type="scientific">Pseudofulvibacter geojedonensis</name>
    <dbReference type="NCBI Taxonomy" id="1123758"/>
    <lineage>
        <taxon>Bacteria</taxon>
        <taxon>Pseudomonadati</taxon>
        <taxon>Bacteroidota</taxon>
        <taxon>Flavobacteriia</taxon>
        <taxon>Flavobacteriales</taxon>
        <taxon>Flavobacteriaceae</taxon>
        <taxon>Pseudofulvibacter</taxon>
    </lineage>
</organism>
<evidence type="ECO:0000313" key="3">
    <source>
        <dbReference type="Proteomes" id="UP001596997"/>
    </source>
</evidence>
<dbReference type="RefSeq" id="WP_377715057.1">
    <property type="nucleotide sequence ID" value="NZ_JBHTJM010000008.1"/>
</dbReference>
<evidence type="ECO:0000256" key="1">
    <source>
        <dbReference type="SAM" id="Coils"/>
    </source>
</evidence>
<protein>
    <submittedName>
        <fullName evidence="2">Uncharacterized protein</fullName>
    </submittedName>
</protein>
<sequence length="177" mass="21440">MRHFYFLFSIFITIGIYAQENEQEKLSKDLYQDTKALKKAYYEQLKNEHDTKSLEVYTQRKNESVRKFLNHKTQTLKQLEAEKNERIEIQENIADNRNAKRIALSDEVELKKITRKNYHQKMKALKKSKKVDLKKSNSKKIEERLEKKEADYKSNKQAYKSKIDKRRQQMLIRYTIN</sequence>
<proteinExistence type="predicted"/>
<gene>
    <name evidence="2" type="ORF">ACFQ1O_07690</name>
</gene>
<reference evidence="3" key="1">
    <citation type="journal article" date="2019" name="Int. J. Syst. Evol. Microbiol.">
        <title>The Global Catalogue of Microorganisms (GCM) 10K type strain sequencing project: providing services to taxonomists for standard genome sequencing and annotation.</title>
        <authorList>
            <consortium name="The Broad Institute Genomics Platform"/>
            <consortium name="The Broad Institute Genome Sequencing Center for Infectious Disease"/>
            <person name="Wu L."/>
            <person name="Ma J."/>
        </authorList>
    </citation>
    <scope>NUCLEOTIDE SEQUENCE [LARGE SCALE GENOMIC DNA]</scope>
    <source>
        <strain evidence="3">CCUG 62114</strain>
    </source>
</reference>
<comment type="caution">
    <text evidence="2">The sequence shown here is derived from an EMBL/GenBank/DDBJ whole genome shotgun (WGS) entry which is preliminary data.</text>
</comment>
<keyword evidence="1" id="KW-0175">Coiled coil</keyword>
<dbReference type="EMBL" id="JBHTJM010000008">
    <property type="protein sequence ID" value="MFD0963885.1"/>
    <property type="molecule type" value="Genomic_DNA"/>
</dbReference>
<feature type="coiled-coil region" evidence="1">
    <location>
        <begin position="72"/>
        <end position="99"/>
    </location>
</feature>
<keyword evidence="3" id="KW-1185">Reference proteome</keyword>
<accession>A0ABW3I268</accession>
<feature type="coiled-coil region" evidence="1">
    <location>
        <begin position="131"/>
        <end position="162"/>
    </location>
</feature>